<feature type="transmembrane region" description="Helical" evidence="1">
    <location>
        <begin position="6"/>
        <end position="26"/>
    </location>
</feature>
<protein>
    <submittedName>
        <fullName evidence="2">FixH family protein</fullName>
    </submittedName>
</protein>
<reference evidence="3" key="1">
    <citation type="journal article" date="2019" name="Int. J. Syst. Evol. Microbiol.">
        <title>The Global Catalogue of Microorganisms (GCM) 10K type strain sequencing project: providing services to taxonomists for standard genome sequencing and annotation.</title>
        <authorList>
            <consortium name="The Broad Institute Genomics Platform"/>
            <consortium name="The Broad Institute Genome Sequencing Center for Infectious Disease"/>
            <person name="Wu L."/>
            <person name="Ma J."/>
        </authorList>
    </citation>
    <scope>NUCLEOTIDE SEQUENCE [LARGE SCALE GENOMIC DNA]</scope>
    <source>
        <strain evidence="3">CCUG 61484</strain>
    </source>
</reference>
<keyword evidence="3" id="KW-1185">Reference proteome</keyword>
<dbReference type="RefSeq" id="WP_377118146.1">
    <property type="nucleotide sequence ID" value="NZ_JBHTHZ010000014.1"/>
</dbReference>
<keyword evidence="1" id="KW-0812">Transmembrane</keyword>
<keyword evidence="1" id="KW-1133">Transmembrane helix</keyword>
<organism evidence="2 3">
    <name type="scientific">Mucilaginibacter litoreus</name>
    <dbReference type="NCBI Taxonomy" id="1048221"/>
    <lineage>
        <taxon>Bacteria</taxon>
        <taxon>Pseudomonadati</taxon>
        <taxon>Bacteroidota</taxon>
        <taxon>Sphingobacteriia</taxon>
        <taxon>Sphingobacteriales</taxon>
        <taxon>Sphingobacteriaceae</taxon>
        <taxon>Mucilaginibacter</taxon>
    </lineage>
</organism>
<dbReference type="Proteomes" id="UP001597010">
    <property type="component" value="Unassembled WGS sequence"/>
</dbReference>
<sequence length="143" mass="16209">MNWGKGLVIGMLIFMAFIVSLSVYMFKMPEDDYDHQYYEKGLTFDKDYQREQLVVADKAQPSFKQTGGVITVQFKQPAVGSIKFISNLGADKDRVFELSTGTSNIATIKAADKLAPGQWNTIVSWSSNNKQYLFKQELYVDGR</sequence>
<dbReference type="EMBL" id="JBHTHZ010000014">
    <property type="protein sequence ID" value="MFD0795596.1"/>
    <property type="molecule type" value="Genomic_DNA"/>
</dbReference>
<accession>A0ABW3AWZ8</accession>
<dbReference type="InterPro" id="IPR008620">
    <property type="entry name" value="FixH"/>
</dbReference>
<comment type="caution">
    <text evidence="2">The sequence shown here is derived from an EMBL/GenBank/DDBJ whole genome shotgun (WGS) entry which is preliminary data.</text>
</comment>
<dbReference type="Pfam" id="PF05751">
    <property type="entry name" value="FixH"/>
    <property type="match status" value="1"/>
</dbReference>
<keyword evidence="1" id="KW-0472">Membrane</keyword>
<evidence type="ECO:0000256" key="1">
    <source>
        <dbReference type="SAM" id="Phobius"/>
    </source>
</evidence>
<name>A0ABW3AWZ8_9SPHI</name>
<evidence type="ECO:0000313" key="2">
    <source>
        <dbReference type="EMBL" id="MFD0795596.1"/>
    </source>
</evidence>
<evidence type="ECO:0000313" key="3">
    <source>
        <dbReference type="Proteomes" id="UP001597010"/>
    </source>
</evidence>
<gene>
    <name evidence="2" type="ORF">ACFQZX_18385</name>
</gene>
<proteinExistence type="predicted"/>